<accession>A0A2T0U2T2</accession>
<dbReference type="RefSeq" id="WP_106298846.1">
    <property type="nucleotide sequence ID" value="NZ_PVTI01000034.1"/>
</dbReference>
<dbReference type="InterPro" id="IPR037891">
    <property type="entry name" value="Cdil-like_sf"/>
</dbReference>
<reference evidence="1 2" key="1">
    <citation type="submission" date="2018-03" db="EMBL/GenBank/DDBJ databases">
        <title>Genomic Encyclopedia of Archaeal and Bacterial Type Strains, Phase II (KMG-II): from individual species to whole genera.</title>
        <authorList>
            <person name="Goeker M."/>
        </authorList>
    </citation>
    <scope>NUCLEOTIDE SEQUENCE [LARGE SCALE GENOMIC DNA]</scope>
    <source>
        <strain evidence="1 2">ATCC BAA-1496</strain>
    </source>
</reference>
<evidence type="ECO:0000313" key="2">
    <source>
        <dbReference type="Proteomes" id="UP000237822"/>
    </source>
</evidence>
<name>A0A2T0U2T2_9MICO</name>
<dbReference type="AlphaFoldDB" id="A0A2T0U2T2"/>
<dbReference type="SUPFAM" id="SSF160207">
    <property type="entry name" value="NMB0488-like"/>
    <property type="match status" value="1"/>
</dbReference>
<proteinExistence type="predicted"/>
<dbReference type="EMBL" id="PVTI01000034">
    <property type="protein sequence ID" value="PRY52224.1"/>
    <property type="molecule type" value="Genomic_DNA"/>
</dbReference>
<keyword evidence="2" id="KW-1185">Reference proteome</keyword>
<protein>
    <submittedName>
        <fullName evidence="1">Uncharacterized protein</fullName>
    </submittedName>
</protein>
<organism evidence="1 2">
    <name type="scientific">Knoellia remsis</name>
    <dbReference type="NCBI Taxonomy" id="407159"/>
    <lineage>
        <taxon>Bacteria</taxon>
        <taxon>Bacillati</taxon>
        <taxon>Actinomycetota</taxon>
        <taxon>Actinomycetes</taxon>
        <taxon>Micrococcales</taxon>
        <taxon>Intrasporangiaceae</taxon>
        <taxon>Knoellia</taxon>
    </lineage>
</organism>
<evidence type="ECO:0000313" key="1">
    <source>
        <dbReference type="EMBL" id="PRY52224.1"/>
    </source>
</evidence>
<dbReference type="Gene3D" id="3.40.1590.10">
    <property type="entry name" value="NMB0488-like"/>
    <property type="match status" value="1"/>
</dbReference>
<sequence>MRYEIYQQVTATFIDEQVALQAWDFCGGLGMANSWVVTLDAAVDDSTLGKVVREGLSRARRDPPEDEPRPEWGLVSKALGFRSEGALTRAGSLIVRVSRLDDIIKVRAQTTEWGGSSATTQNWRVTIDESSDDTTLGRAVREAREHCIPWRPRKRKVSGRAP</sequence>
<dbReference type="Proteomes" id="UP000237822">
    <property type="component" value="Unassembled WGS sequence"/>
</dbReference>
<comment type="caution">
    <text evidence="1">The sequence shown here is derived from an EMBL/GenBank/DDBJ whole genome shotgun (WGS) entry which is preliminary data.</text>
</comment>
<gene>
    <name evidence="1" type="ORF">BCF74_1343</name>
</gene>